<evidence type="ECO:0000313" key="2">
    <source>
        <dbReference type="EMBL" id="WAJ69055.1"/>
    </source>
</evidence>
<reference evidence="2" key="1">
    <citation type="submission" date="2022-10" db="EMBL/GenBank/DDBJ databases">
        <title>Catenovulum adriacola sp. nov. isolated in the Harbour of Susak.</title>
        <authorList>
            <person name="Schoch T."/>
            <person name="Reich S.J."/>
            <person name="Stoeferle S."/>
            <person name="Flaiz M."/>
            <person name="Kazda M."/>
            <person name="Riedel C.U."/>
            <person name="Duerre P."/>
        </authorList>
    </citation>
    <scope>NUCLEOTIDE SEQUENCE</scope>
    <source>
        <strain evidence="2">TS8</strain>
    </source>
</reference>
<organism evidence="2 3">
    <name type="scientific">Catenovulum adriaticum</name>
    <dbReference type="NCBI Taxonomy" id="2984846"/>
    <lineage>
        <taxon>Bacteria</taxon>
        <taxon>Pseudomonadati</taxon>
        <taxon>Pseudomonadota</taxon>
        <taxon>Gammaproteobacteria</taxon>
        <taxon>Alteromonadales</taxon>
        <taxon>Alteromonadaceae</taxon>
        <taxon>Catenovulum</taxon>
    </lineage>
</organism>
<evidence type="ECO:0000313" key="3">
    <source>
        <dbReference type="Proteomes" id="UP001163726"/>
    </source>
</evidence>
<dbReference type="RefSeq" id="WP_268073205.1">
    <property type="nucleotide sequence ID" value="NZ_CP109965.1"/>
</dbReference>
<keyword evidence="1" id="KW-0472">Membrane</keyword>
<evidence type="ECO:0000256" key="1">
    <source>
        <dbReference type="SAM" id="Phobius"/>
    </source>
</evidence>
<proteinExistence type="predicted"/>
<keyword evidence="3" id="KW-1185">Reference proteome</keyword>
<dbReference type="Proteomes" id="UP001163726">
    <property type="component" value="Chromosome"/>
</dbReference>
<accession>A0ABY7AKS6</accession>
<sequence>MTKKTFNTYKVIRLLTWGIGGIALVIFYIWFEFFTPKVTSDRNQAVDFNPFVWAKSSQDYSATNARRMMYLDLVQNHLTKGQGRLAIDKMLGTPDYIDNQKRYFYLLEYQINTSKFDYLVIQFNRDNKVVLYYRTQKSTRINTASNYHD</sequence>
<gene>
    <name evidence="2" type="ORF">OLW01_07570</name>
</gene>
<feature type="transmembrane region" description="Helical" evidence="1">
    <location>
        <begin position="12"/>
        <end position="31"/>
    </location>
</feature>
<keyword evidence="1" id="KW-1133">Transmembrane helix</keyword>
<name>A0ABY7AKS6_9ALTE</name>
<dbReference type="EMBL" id="CP109965">
    <property type="protein sequence ID" value="WAJ69055.1"/>
    <property type="molecule type" value="Genomic_DNA"/>
</dbReference>
<protein>
    <submittedName>
        <fullName evidence="2">Uncharacterized protein</fullName>
    </submittedName>
</protein>
<keyword evidence="1" id="KW-0812">Transmembrane</keyword>